<feature type="compositionally biased region" description="Low complexity" evidence="1">
    <location>
        <begin position="1111"/>
        <end position="1130"/>
    </location>
</feature>
<feature type="region of interest" description="Disordered" evidence="1">
    <location>
        <begin position="746"/>
        <end position="779"/>
    </location>
</feature>
<dbReference type="EMBL" id="JAFHLR010000008">
    <property type="protein sequence ID" value="KAG5486443.1"/>
    <property type="molecule type" value="Genomic_DNA"/>
</dbReference>
<feature type="compositionally biased region" description="Polar residues" evidence="1">
    <location>
        <begin position="69"/>
        <end position="78"/>
    </location>
</feature>
<feature type="region of interest" description="Disordered" evidence="1">
    <location>
        <begin position="246"/>
        <end position="351"/>
    </location>
</feature>
<name>A0A836L2I7_9TRYP</name>
<feature type="region of interest" description="Disordered" evidence="1">
    <location>
        <begin position="1711"/>
        <end position="1769"/>
    </location>
</feature>
<keyword evidence="3" id="KW-1185">Reference proteome</keyword>
<organism evidence="2 3">
    <name type="scientific">Leishmania orientalis</name>
    <dbReference type="NCBI Taxonomy" id="2249476"/>
    <lineage>
        <taxon>Eukaryota</taxon>
        <taxon>Discoba</taxon>
        <taxon>Euglenozoa</taxon>
        <taxon>Kinetoplastea</taxon>
        <taxon>Metakinetoplastina</taxon>
        <taxon>Trypanosomatida</taxon>
        <taxon>Trypanosomatidae</taxon>
        <taxon>Leishmaniinae</taxon>
        <taxon>Leishmania</taxon>
    </lineage>
</organism>
<feature type="region of interest" description="Disordered" evidence="1">
    <location>
        <begin position="1151"/>
        <end position="1192"/>
    </location>
</feature>
<dbReference type="Proteomes" id="UP000674143">
    <property type="component" value="Chromosome 8"/>
</dbReference>
<feature type="compositionally biased region" description="Low complexity" evidence="1">
    <location>
        <begin position="758"/>
        <end position="772"/>
    </location>
</feature>
<evidence type="ECO:0000256" key="1">
    <source>
        <dbReference type="SAM" id="MobiDB-lite"/>
    </source>
</evidence>
<feature type="compositionally biased region" description="Basic residues" evidence="1">
    <location>
        <begin position="1636"/>
        <end position="1650"/>
    </location>
</feature>
<feature type="compositionally biased region" description="Polar residues" evidence="1">
    <location>
        <begin position="287"/>
        <end position="321"/>
    </location>
</feature>
<feature type="region of interest" description="Disordered" evidence="1">
    <location>
        <begin position="662"/>
        <end position="705"/>
    </location>
</feature>
<dbReference type="GeneID" id="92363200"/>
<reference evidence="2 3" key="1">
    <citation type="submission" date="2021-02" db="EMBL/GenBank/DDBJ databases">
        <title>Leishmania (Mundinia) orientalis Genome sequencing and assembly.</title>
        <authorList>
            <person name="Almutairi H."/>
            <person name="Gatherer D."/>
        </authorList>
    </citation>
    <scope>NUCLEOTIDE SEQUENCE [LARGE SCALE GENOMIC DNA]</scope>
    <source>
        <strain evidence="2">LSCM4</strain>
    </source>
</reference>
<feature type="compositionally biased region" description="Basic and acidic residues" evidence="1">
    <location>
        <begin position="331"/>
        <end position="351"/>
    </location>
</feature>
<feature type="region of interest" description="Disordered" evidence="1">
    <location>
        <begin position="1097"/>
        <end position="1136"/>
    </location>
</feature>
<dbReference type="RefSeq" id="XP_067065509.1">
    <property type="nucleotide sequence ID" value="XM_067209266.1"/>
</dbReference>
<feature type="region of interest" description="Disordered" evidence="1">
    <location>
        <begin position="1634"/>
        <end position="1669"/>
    </location>
</feature>
<feature type="compositionally biased region" description="Low complexity" evidence="1">
    <location>
        <begin position="479"/>
        <end position="490"/>
    </location>
</feature>
<feature type="compositionally biased region" description="Polar residues" evidence="1">
    <location>
        <begin position="1717"/>
        <end position="1731"/>
    </location>
</feature>
<proteinExistence type="predicted"/>
<feature type="region of interest" description="Disordered" evidence="1">
    <location>
        <begin position="1349"/>
        <end position="1380"/>
    </location>
</feature>
<sequence>MVFTESSTTPAVRRTDFAAIGRVVNDVGNDARAQAAFTLASLPSSSPPPCPRSFERTPGSPGRCMPSFRSHNANSRGRSGSFGARLRYGTDPMLLQTSPQLAYASSTAADASSVSCAAPHGPTSLLTGLQRAFSPTEAPAAAREGMPSDLVLLRHSHGVKTRLLYADGHIDTIVVRSATRSPAGRTHASCAAPRRRRRRCVDDNGMGTSTLQLGASARERADPPSLSLGTGQCLLKSFAVAQTHQKAPPQLESLTPQWTGVAPSPGFSSHAAESGMASPVGAKPSRQAPSFSTAPSATFEQPQQRQPSTVGVTVPLPSQEQRPLPSGDFSDDGKKGERDRKRDDARNERAVSGHTAALCNVTAQPLPALATVASASSADEVASSMAADDTNTVVAAMQRAVRAELAAEQRAGERVFADRYARDISASPSLFSLRFPFHPLSELYAFASRPDSDGAAPAGWRGGTNGEQPSASIPGHQRAASSASSVAHASENSPTYARLQQQTPEVLLPHAQITTPSGFTLLELLQERLLPRETPALQQKLSELSAVRGLIDARDSTACRFAVSFTWFVLLRCRKAHREQSLVDDFRRLARAFSYAFPHVTLDDVLPPLDVLEQLLVELLTCSRYSKEVQNMAAREASATAAETAVSASRFADEQHTVSSVTMLKRTPGGAASVNDRKGSESHAPQVSRPALQATSHVPTEGAPITAPSRMPLRLWLHEHRAYFPLLVSPAWSRLINTGAADHANSGVCEESASRYTEQQQQQQEQQPQLLQHPRRQEEQEVLPSADALAILCKVYQDLWLHHSEYVQLCLYEELLYKQLALQFGTFTMHLGQGAMSAEASAAAATTAPLSAGVSKGFQPSMPWRSSVVADASSNAVGEDMSDLRESRSGMPTSGSDLQASTNTVTATIKATSAAAPAVMDGVLDSLLLLIAHATYFNCVFCFPNDVYAGMFDEDFRADVMRLLFFCCHGVVLTHVHVRRWPTPVKSDYIDAQQKRKAAVELQLSTLGLLPAHAQQPIVAPRAGVSSHARGQVSLTAIADDWQRASLVMTAEDGTFDAAGVAANSEARLAYQFDRYGRSAGLRVAELERCMARLQRRHMTSGPHGSHRMRGGSVSGRTPSSSRPSSAGSVKGAPSSCHMYANLSHMEVVTLSSRQRAHTPPVSPSADHHHAAACAQAEAAKSLPHKRASVTSRAKLQVVEAGTLTPTSTGEFSMAAAESSTLLPAADARNSGSRCGPKQVAFIRSSAERRVQRPRRMPALAAAAASHRDGENETRAQLRTSVTAAVGKSLVALAAELRSAGCKDAVGKTRWKTSSPTAVREENGHRASASPCTAKVGNRHFIGSAAAQDGSVLEADPPNSESQRQEIESRGHQRGSSAGSLLSSYPLSVCPPPVRDYWLSTLLRAPLWWTARTAPATLQQQSTQLVLWSSVPIGTDGEVMLQKDLCRLQLEPWQALFAVVVVPPISKDAQQAAHQIRAYGKTLPQQQARLYRMMELQMLHHQHGRQWCSQEHSRDLPALALAPPTAAVGSTEVSVLPSGSAVSASGTAELDEYTASVGAFANVLSSSSALLPLVRLSIPENGGAPAASTTTSALAAASAQTDSRLGRRGIGEVYQGCTSPFFKLCSSYFIPAPSRPRSRLAHSRSGKHARQQTQQQQMHRSLVGSSNGYPDSAEATMLAMAATPIPSIMWSTAPESNSVLPAFEQLNRCAPADQGPSLLSTAPATAQSANVTPPPRQPSGVDASSRIPSRGGRPCSHGDGGGHSNAGATYTRNRAKQQGSAFAITAIPREEAKLRPRSLGPLKKEALRRRAQLLADMDTIGKRDRVARQHYIVQHLKLCNAMTYTQSEAMMRRYRAHSRLALERLNCGEVGDAAAVRAMAEGALDVNL</sequence>
<dbReference type="KEGG" id="loi:92363200"/>
<comment type="caution">
    <text evidence="2">The sequence shown here is derived from an EMBL/GenBank/DDBJ whole genome shotgun (WGS) entry which is preliminary data.</text>
</comment>
<feature type="region of interest" description="Disordered" evidence="1">
    <location>
        <begin position="179"/>
        <end position="225"/>
    </location>
</feature>
<gene>
    <name evidence="2" type="ORF">LSCM4_07374</name>
</gene>
<evidence type="ECO:0000313" key="3">
    <source>
        <dbReference type="Proteomes" id="UP000674143"/>
    </source>
</evidence>
<feature type="region of interest" description="Disordered" evidence="1">
    <location>
        <begin position="1308"/>
        <end position="1334"/>
    </location>
</feature>
<feature type="region of interest" description="Disordered" evidence="1">
    <location>
        <begin position="454"/>
        <end position="495"/>
    </location>
</feature>
<accession>A0A836L2I7</accession>
<protein>
    <submittedName>
        <fullName evidence="2">Uncharacterized protein</fullName>
    </submittedName>
</protein>
<feature type="region of interest" description="Disordered" evidence="1">
    <location>
        <begin position="42"/>
        <end position="80"/>
    </location>
</feature>
<evidence type="ECO:0000313" key="2">
    <source>
        <dbReference type="EMBL" id="KAG5486443.1"/>
    </source>
</evidence>
<feature type="compositionally biased region" description="Basic residues" evidence="1">
    <location>
        <begin position="1097"/>
        <end position="1110"/>
    </location>
</feature>